<keyword evidence="2" id="KW-1185">Reference proteome</keyword>
<dbReference type="EMBL" id="CP025746">
    <property type="protein sequence ID" value="QAA32245.1"/>
    <property type="molecule type" value="Genomic_DNA"/>
</dbReference>
<dbReference type="OrthoDB" id="2081936at2"/>
<evidence type="ECO:0000313" key="2">
    <source>
        <dbReference type="Proteomes" id="UP000286268"/>
    </source>
</evidence>
<organism evidence="1 2">
    <name type="scientific">Clostridium manihotivorum</name>
    <dbReference type="NCBI Taxonomy" id="2320868"/>
    <lineage>
        <taxon>Bacteria</taxon>
        <taxon>Bacillati</taxon>
        <taxon>Bacillota</taxon>
        <taxon>Clostridia</taxon>
        <taxon>Eubacteriales</taxon>
        <taxon>Clostridiaceae</taxon>
        <taxon>Clostridium</taxon>
    </lineage>
</organism>
<sequence>MFELSVLNAFKTVGSFIFYQDTLVFMIGPDNTGKRLGIMRLGGHIEKDESLLQALEREIKEEGAVEVSLFNAPNTFYKANWADTNYCDISNKLQWDIKPLIITGDNSRSTAVFLSHTEEEPKPSSEAHGLIFLKEDDIRYICTKKLHLIDFLNSGGKLIQQKELDLNMEIYAGVHLSFLNKLMEDDNNLIHSYFTGSLPK</sequence>
<evidence type="ECO:0000313" key="1">
    <source>
        <dbReference type="EMBL" id="QAA32245.1"/>
    </source>
</evidence>
<dbReference type="RefSeq" id="WP_128213034.1">
    <property type="nucleotide sequence ID" value="NZ_CP025746.1"/>
</dbReference>
<proteinExistence type="predicted"/>
<accession>A0A3R5X1R2</accession>
<dbReference type="AlphaFoldDB" id="A0A3R5X1R2"/>
<dbReference type="CDD" id="cd02883">
    <property type="entry name" value="NUDIX_Hydrolase"/>
    <property type="match status" value="1"/>
</dbReference>
<gene>
    <name evidence="1" type="ORF">C1I91_11680</name>
</gene>
<name>A0A3R5X1R2_9CLOT</name>
<dbReference type="InterPro" id="IPR015797">
    <property type="entry name" value="NUDIX_hydrolase-like_dom_sf"/>
</dbReference>
<reference evidence="1 2" key="1">
    <citation type="submission" date="2018-01" db="EMBL/GenBank/DDBJ databases">
        <title>Genome Sequencing and Assembly of Anaerobacter polyendosporus strain CT4.</title>
        <authorList>
            <person name="Tachaapaikoon C."/>
            <person name="Sutheeworapong S."/>
            <person name="Jenjaroenpun P."/>
            <person name="Wongsurawat T."/>
            <person name="Nookeaw I."/>
            <person name="Cheawchanlertfa P."/>
            <person name="Kosugi A."/>
            <person name="Cheevadhanarak S."/>
            <person name="Ratanakhanokchai K."/>
        </authorList>
    </citation>
    <scope>NUCLEOTIDE SEQUENCE [LARGE SCALE GENOMIC DNA]</scope>
    <source>
        <strain evidence="1 2">CT4</strain>
    </source>
</reference>
<dbReference type="SUPFAM" id="SSF55811">
    <property type="entry name" value="Nudix"/>
    <property type="match status" value="1"/>
</dbReference>
<dbReference type="KEGG" id="cmah:C1I91_11680"/>
<dbReference type="Proteomes" id="UP000286268">
    <property type="component" value="Chromosome"/>
</dbReference>
<dbReference type="Gene3D" id="3.90.79.10">
    <property type="entry name" value="Nucleoside Triphosphate Pyrophosphohydrolase"/>
    <property type="match status" value="1"/>
</dbReference>
<protein>
    <submittedName>
        <fullName evidence="1">Uncharacterized protein</fullName>
    </submittedName>
</protein>